<dbReference type="EMBL" id="CP085144">
    <property type="protein sequence ID" value="UOA15979.1"/>
    <property type="molecule type" value="Genomic_DNA"/>
</dbReference>
<feature type="compositionally biased region" description="Basic and acidic residues" evidence="1">
    <location>
        <begin position="208"/>
        <end position="219"/>
    </location>
</feature>
<evidence type="ECO:0000256" key="1">
    <source>
        <dbReference type="SAM" id="MobiDB-lite"/>
    </source>
</evidence>
<name>A0ABY3ZMR8_9RHOB</name>
<evidence type="ECO:0008006" key="4">
    <source>
        <dbReference type="Google" id="ProtNLM"/>
    </source>
</evidence>
<feature type="region of interest" description="Disordered" evidence="1">
    <location>
        <begin position="196"/>
        <end position="230"/>
    </location>
</feature>
<sequence length="230" mass="25946">MSDQIPHQHVVSRKEWTAAREVLLAKEKELTQAHDRLAAERRRQPWEKVEKDYVFFTPSGKSGLAGLFAGRRQLIVYHHMLKPADPNPCSGCGMVGDQIPHLAHLHARDTSLVFVSRAPLHEIEAFQARMGWQMPWVETTDDFGADFDVPKYFGVNVFIRDGSDIFRTYFTKGRGVETLGTAWTLLDLTPLGRQETWEDAPAGTPQKPAHEGLRLHDEYGTSDPSAELGQ</sequence>
<accession>A0ABY3ZMR8</accession>
<evidence type="ECO:0000313" key="3">
    <source>
        <dbReference type="Proteomes" id="UP000831019"/>
    </source>
</evidence>
<dbReference type="InterPro" id="IPR010296">
    <property type="entry name" value="DUF899_thioredox"/>
</dbReference>
<organism evidence="2 3">
    <name type="scientific">Sulfitobacter dubius</name>
    <dbReference type="NCBI Taxonomy" id="218673"/>
    <lineage>
        <taxon>Bacteria</taxon>
        <taxon>Pseudomonadati</taxon>
        <taxon>Pseudomonadota</taxon>
        <taxon>Alphaproteobacteria</taxon>
        <taxon>Rhodobacterales</taxon>
        <taxon>Roseobacteraceae</taxon>
        <taxon>Sulfitobacter</taxon>
    </lineage>
</organism>
<dbReference type="Proteomes" id="UP000831019">
    <property type="component" value="Chromosome"/>
</dbReference>
<dbReference type="Pfam" id="PF05988">
    <property type="entry name" value="DUF899"/>
    <property type="match status" value="1"/>
</dbReference>
<gene>
    <name evidence="2" type="ORF">DSM109990_02832</name>
</gene>
<dbReference type="RefSeq" id="WP_243261442.1">
    <property type="nucleotide sequence ID" value="NZ_CP085144.1"/>
</dbReference>
<keyword evidence="3" id="KW-1185">Reference proteome</keyword>
<proteinExistence type="predicted"/>
<protein>
    <recommendedName>
        <fullName evidence="4">DUF899 domain-containing protein</fullName>
    </recommendedName>
</protein>
<reference evidence="3" key="1">
    <citation type="journal article" date="2022" name="Microorganisms">
        <title>Beyond the ABCs#Discovery of Three New Plasmid Types in Rhodobacterales (RepQ, RepY, RepW).</title>
        <authorList>
            <person name="Freese H.M."/>
            <person name="Ringel V."/>
            <person name="Overmann J."/>
            <person name="Petersen J."/>
        </authorList>
    </citation>
    <scope>NUCLEOTIDE SEQUENCE [LARGE SCALE GENOMIC DNA]</scope>
    <source>
        <strain evidence="3">DSM 109990</strain>
    </source>
</reference>
<evidence type="ECO:0000313" key="2">
    <source>
        <dbReference type="EMBL" id="UOA15979.1"/>
    </source>
</evidence>